<feature type="compositionally biased region" description="Low complexity" evidence="1">
    <location>
        <begin position="65"/>
        <end position="78"/>
    </location>
</feature>
<dbReference type="RefSeq" id="XP_056067856.1">
    <property type="nucleotide sequence ID" value="XM_056218591.1"/>
</dbReference>
<evidence type="ECO:0000256" key="1">
    <source>
        <dbReference type="SAM" id="MobiDB-lite"/>
    </source>
</evidence>
<gene>
    <name evidence="2" type="ORF">N0V89_009843</name>
</gene>
<sequence length="238" mass="26178">MDTPAFTPETLHSSLGSSSTQPPQKPGNTNNNGMAFSNMDFFANALRPLSPPESPFNFNAAFSNSKPPSRTSTAPASPHLDLPKPVKRASPNLKLQARARSVQPQKKTEVNPYFPSIAEQQRSERWMRDAARLPQGSPPSTSEAPLEAPRPSSRERASSDGALTLKLDLSSAQRRRALKICTFAQRGGGLPASPESLPESSSGQKVAEEYSRNMAQHLQEKMRRRSVRPTPWGKDFEW</sequence>
<organism evidence="2 3">
    <name type="scientific">Didymosphaeria variabile</name>
    <dbReference type="NCBI Taxonomy" id="1932322"/>
    <lineage>
        <taxon>Eukaryota</taxon>
        <taxon>Fungi</taxon>
        <taxon>Dikarya</taxon>
        <taxon>Ascomycota</taxon>
        <taxon>Pezizomycotina</taxon>
        <taxon>Dothideomycetes</taxon>
        <taxon>Pleosporomycetidae</taxon>
        <taxon>Pleosporales</taxon>
        <taxon>Massarineae</taxon>
        <taxon>Didymosphaeriaceae</taxon>
        <taxon>Didymosphaeria</taxon>
    </lineage>
</organism>
<dbReference type="AlphaFoldDB" id="A0A9W8XE42"/>
<evidence type="ECO:0000313" key="3">
    <source>
        <dbReference type="Proteomes" id="UP001140513"/>
    </source>
</evidence>
<dbReference type="EMBL" id="JAPEUX010000007">
    <property type="protein sequence ID" value="KAJ4348468.1"/>
    <property type="molecule type" value="Genomic_DNA"/>
</dbReference>
<comment type="caution">
    <text evidence="2">The sequence shown here is derived from an EMBL/GenBank/DDBJ whole genome shotgun (WGS) entry which is preliminary data.</text>
</comment>
<feature type="compositionally biased region" description="Basic and acidic residues" evidence="1">
    <location>
        <begin position="121"/>
        <end position="131"/>
    </location>
</feature>
<name>A0A9W8XE42_9PLEO</name>
<feature type="region of interest" description="Disordered" evidence="1">
    <location>
        <begin position="184"/>
        <end position="238"/>
    </location>
</feature>
<feature type="compositionally biased region" description="Low complexity" evidence="1">
    <location>
        <begin position="191"/>
        <end position="202"/>
    </location>
</feature>
<feature type="region of interest" description="Disordered" evidence="1">
    <location>
        <begin position="1"/>
        <end position="164"/>
    </location>
</feature>
<dbReference type="Proteomes" id="UP001140513">
    <property type="component" value="Unassembled WGS sequence"/>
</dbReference>
<evidence type="ECO:0000313" key="2">
    <source>
        <dbReference type="EMBL" id="KAJ4348468.1"/>
    </source>
</evidence>
<accession>A0A9W8XE42</accession>
<keyword evidence="3" id="KW-1185">Reference proteome</keyword>
<proteinExistence type="predicted"/>
<protein>
    <submittedName>
        <fullName evidence="2">Uncharacterized protein</fullName>
    </submittedName>
</protein>
<feature type="compositionally biased region" description="Polar residues" evidence="1">
    <location>
        <begin position="10"/>
        <end position="35"/>
    </location>
</feature>
<reference evidence="2" key="1">
    <citation type="submission" date="2022-10" db="EMBL/GenBank/DDBJ databases">
        <title>Tapping the CABI collections for fungal endophytes: first genome assemblies for Collariella, Neodidymelliopsis, Ascochyta clinopodiicola, Didymella pomorum, Didymosphaeria variabile, Neocosmospora piperis and Neocucurbitaria cava.</title>
        <authorList>
            <person name="Hill R."/>
        </authorList>
    </citation>
    <scope>NUCLEOTIDE SEQUENCE</scope>
    <source>
        <strain evidence="2">IMI 356815</strain>
    </source>
</reference>
<dbReference type="GeneID" id="80913373"/>
<dbReference type="OrthoDB" id="3798938at2759"/>